<dbReference type="PANTHER" id="PTHR43798">
    <property type="entry name" value="MONOACYLGLYCEROL LIPASE"/>
    <property type="match status" value="1"/>
</dbReference>
<dbReference type="Pfam" id="PF00561">
    <property type="entry name" value="Abhydrolase_1"/>
    <property type="match status" value="1"/>
</dbReference>
<evidence type="ECO:0000256" key="2">
    <source>
        <dbReference type="ARBA" id="ARBA00022801"/>
    </source>
</evidence>
<comment type="similarity">
    <text evidence="1">Belongs to the AB hydrolase superfamily.</text>
</comment>
<dbReference type="EMBL" id="OV725079">
    <property type="protein sequence ID" value="CAH1394547.1"/>
    <property type="molecule type" value="Genomic_DNA"/>
</dbReference>
<dbReference type="OrthoDB" id="190201at2759"/>
<dbReference type="InterPro" id="IPR029058">
    <property type="entry name" value="AB_hydrolase_fold"/>
</dbReference>
<dbReference type="Gene3D" id="3.40.50.1820">
    <property type="entry name" value="alpha/beta hydrolase"/>
    <property type="match status" value="1"/>
</dbReference>
<accession>A0A9P0H4T7</accession>
<dbReference type="GO" id="GO:0016787">
    <property type="term" value="F:hydrolase activity"/>
    <property type="evidence" value="ECO:0007669"/>
    <property type="project" value="UniProtKB-KW"/>
</dbReference>
<dbReference type="Proteomes" id="UP001152798">
    <property type="component" value="Chromosome 3"/>
</dbReference>
<feature type="domain" description="AB hydrolase-1" evidence="3">
    <location>
        <begin position="31"/>
        <end position="151"/>
    </location>
</feature>
<sequence>MAGEKSFKEVTIPVPWGDIHGKLWGPEDKQPIIFLHGWQDNAGSFDPLVALLPEDIAVLCIEFPGHGFSSQYPKGQMYYLFWDGLYITRRVVKHFGWKSVSIVGHSLGGAVGFMYAACFPDEIDKLVSLDIVCPRVSKPETLVKNTGPSIDTFLKYENLPPESQPCYNYDEMVEIALCGYKGSVTKEGINILMKRGMTKIEGAEKFKFCRDLRLKVAGLGMPSLDIVLEMADKIKCRYLNIRAMDGLKLESPEVYPMVLERLKTTCSSFAYHEVKGTHHLHLNTPELIAPIIIPFLKS</sequence>
<dbReference type="GO" id="GO:0016020">
    <property type="term" value="C:membrane"/>
    <property type="evidence" value="ECO:0007669"/>
    <property type="project" value="TreeGrafter"/>
</dbReference>
<proteinExistence type="inferred from homology"/>
<keyword evidence="2" id="KW-0378">Hydrolase</keyword>
<gene>
    <name evidence="4" type="ORF">NEZAVI_LOCUS5026</name>
</gene>
<dbReference type="PRINTS" id="PR00111">
    <property type="entry name" value="ABHYDROLASE"/>
</dbReference>
<dbReference type="AlphaFoldDB" id="A0A9P0H4T7"/>
<name>A0A9P0H4T7_NEZVI</name>
<dbReference type="InterPro" id="IPR000073">
    <property type="entry name" value="AB_hydrolase_1"/>
</dbReference>
<evidence type="ECO:0000313" key="4">
    <source>
        <dbReference type="EMBL" id="CAH1394547.1"/>
    </source>
</evidence>
<protein>
    <recommendedName>
        <fullName evidence="3">AB hydrolase-1 domain-containing protein</fullName>
    </recommendedName>
</protein>
<dbReference type="InterPro" id="IPR050266">
    <property type="entry name" value="AB_hydrolase_sf"/>
</dbReference>
<evidence type="ECO:0000259" key="3">
    <source>
        <dbReference type="Pfam" id="PF00561"/>
    </source>
</evidence>
<dbReference type="SUPFAM" id="SSF53474">
    <property type="entry name" value="alpha/beta-Hydrolases"/>
    <property type="match status" value="1"/>
</dbReference>
<reference evidence="4" key="1">
    <citation type="submission" date="2022-01" db="EMBL/GenBank/DDBJ databases">
        <authorList>
            <person name="King R."/>
        </authorList>
    </citation>
    <scope>NUCLEOTIDE SEQUENCE</scope>
</reference>
<evidence type="ECO:0000313" key="5">
    <source>
        <dbReference type="Proteomes" id="UP001152798"/>
    </source>
</evidence>
<evidence type="ECO:0000256" key="1">
    <source>
        <dbReference type="ARBA" id="ARBA00008645"/>
    </source>
</evidence>
<organism evidence="4 5">
    <name type="scientific">Nezara viridula</name>
    <name type="common">Southern green stink bug</name>
    <name type="synonym">Cimex viridulus</name>
    <dbReference type="NCBI Taxonomy" id="85310"/>
    <lineage>
        <taxon>Eukaryota</taxon>
        <taxon>Metazoa</taxon>
        <taxon>Ecdysozoa</taxon>
        <taxon>Arthropoda</taxon>
        <taxon>Hexapoda</taxon>
        <taxon>Insecta</taxon>
        <taxon>Pterygota</taxon>
        <taxon>Neoptera</taxon>
        <taxon>Paraneoptera</taxon>
        <taxon>Hemiptera</taxon>
        <taxon>Heteroptera</taxon>
        <taxon>Panheteroptera</taxon>
        <taxon>Pentatomomorpha</taxon>
        <taxon>Pentatomoidea</taxon>
        <taxon>Pentatomidae</taxon>
        <taxon>Pentatominae</taxon>
        <taxon>Nezara</taxon>
    </lineage>
</organism>
<keyword evidence="5" id="KW-1185">Reference proteome</keyword>
<dbReference type="PANTHER" id="PTHR43798:SF14">
    <property type="entry name" value="SERINE HYDROLASE-LIKE PROTEIN DDB_G0286239"/>
    <property type="match status" value="1"/>
</dbReference>